<dbReference type="SUPFAM" id="SSF49599">
    <property type="entry name" value="TRAF domain-like"/>
    <property type="match status" value="1"/>
</dbReference>
<dbReference type="PANTHER" id="PTHR46162:SF20">
    <property type="entry name" value="UBIQUITIN CARBOXYL-TERMINAL HYDROLASE 7-LIKE ISOFORM X1"/>
    <property type="match status" value="1"/>
</dbReference>
<dbReference type="Gene3D" id="2.60.210.10">
    <property type="entry name" value="Apoptosis, Tumor Necrosis Factor Receptor Associated Protein 2, Chain A"/>
    <property type="match status" value="1"/>
</dbReference>
<dbReference type="AlphaFoldDB" id="A0ABD1HZD7"/>
<evidence type="ECO:0000313" key="3">
    <source>
        <dbReference type="EMBL" id="KAL1561395.1"/>
    </source>
</evidence>
<dbReference type="CDD" id="cd00121">
    <property type="entry name" value="MATH"/>
    <property type="match status" value="1"/>
</dbReference>
<sequence length="197" mass="22789">MQNAMYLFTLRLMILIHWPWGGRLMPSSLSFSTINRLTITPPFEGRQGASTLAKDARDFKIYGFSKLVDMWVSEEFEVEDHIWRLQVYPEGNASQAKGRFVSVYLECVSAKSFDQHQKIKAEVWICIEPKIKTNRNPFIPCKSISEGRGKWRVNRWFRSSVDRCGCNEFMPISEMGNYLNEDCCSLQVEICVQALVS</sequence>
<dbReference type="PANTHER" id="PTHR46162">
    <property type="entry name" value="TRAF-LIKE FAMILY PROTEIN"/>
    <property type="match status" value="1"/>
</dbReference>
<protein>
    <submittedName>
        <fullName evidence="3">MATH domain and coiled-coil domain-containing protein-like protein</fullName>
    </submittedName>
</protein>
<comment type="caution">
    <text evidence="3">The sequence shown here is derived from an EMBL/GenBank/DDBJ whole genome shotgun (WGS) entry which is preliminary data.</text>
</comment>
<dbReference type="InterPro" id="IPR008974">
    <property type="entry name" value="TRAF-like"/>
</dbReference>
<name>A0ABD1HZD7_SALDI</name>
<dbReference type="Pfam" id="PF22486">
    <property type="entry name" value="MATH_2"/>
    <property type="match status" value="1"/>
</dbReference>
<reference evidence="3 4" key="1">
    <citation type="submission" date="2024-06" db="EMBL/GenBank/DDBJ databases">
        <title>A chromosome level genome sequence of Diviner's sage (Salvia divinorum).</title>
        <authorList>
            <person name="Ford S.A."/>
            <person name="Ro D.-K."/>
            <person name="Ness R.W."/>
            <person name="Phillips M.A."/>
        </authorList>
    </citation>
    <scope>NUCLEOTIDE SEQUENCE [LARGE SCALE GENOMIC DNA]</scope>
    <source>
        <strain evidence="3">SAF-2024a</strain>
        <tissue evidence="3">Leaf</tissue>
    </source>
</reference>
<keyword evidence="4" id="KW-1185">Reference proteome</keyword>
<evidence type="ECO:0000256" key="1">
    <source>
        <dbReference type="SAM" id="SignalP"/>
    </source>
</evidence>
<keyword evidence="1" id="KW-0732">Signal</keyword>
<dbReference type="InterPro" id="IPR002083">
    <property type="entry name" value="MATH/TRAF_dom"/>
</dbReference>
<evidence type="ECO:0000259" key="2">
    <source>
        <dbReference type="PROSITE" id="PS50144"/>
    </source>
</evidence>
<feature type="signal peptide" evidence="1">
    <location>
        <begin position="1"/>
        <end position="21"/>
    </location>
</feature>
<feature type="chain" id="PRO_5044885378" evidence="1">
    <location>
        <begin position="22"/>
        <end position="197"/>
    </location>
</feature>
<accession>A0ABD1HZD7</accession>
<dbReference type="Proteomes" id="UP001567538">
    <property type="component" value="Unassembled WGS sequence"/>
</dbReference>
<evidence type="ECO:0000313" key="4">
    <source>
        <dbReference type="Proteomes" id="UP001567538"/>
    </source>
</evidence>
<dbReference type="EMBL" id="JBEAFC010000003">
    <property type="protein sequence ID" value="KAL1561395.1"/>
    <property type="molecule type" value="Genomic_DNA"/>
</dbReference>
<dbReference type="PROSITE" id="PS50144">
    <property type="entry name" value="MATH"/>
    <property type="match status" value="1"/>
</dbReference>
<proteinExistence type="predicted"/>
<feature type="domain" description="MATH" evidence="2">
    <location>
        <begin position="54"/>
        <end position="190"/>
    </location>
</feature>
<organism evidence="3 4">
    <name type="scientific">Salvia divinorum</name>
    <name type="common">Maria pastora</name>
    <name type="synonym">Diviner's sage</name>
    <dbReference type="NCBI Taxonomy" id="28513"/>
    <lineage>
        <taxon>Eukaryota</taxon>
        <taxon>Viridiplantae</taxon>
        <taxon>Streptophyta</taxon>
        <taxon>Embryophyta</taxon>
        <taxon>Tracheophyta</taxon>
        <taxon>Spermatophyta</taxon>
        <taxon>Magnoliopsida</taxon>
        <taxon>eudicotyledons</taxon>
        <taxon>Gunneridae</taxon>
        <taxon>Pentapetalae</taxon>
        <taxon>asterids</taxon>
        <taxon>lamiids</taxon>
        <taxon>Lamiales</taxon>
        <taxon>Lamiaceae</taxon>
        <taxon>Nepetoideae</taxon>
        <taxon>Mentheae</taxon>
        <taxon>Salviinae</taxon>
        <taxon>Salvia</taxon>
        <taxon>Salvia subgen. Calosphace</taxon>
    </lineage>
</organism>
<gene>
    <name evidence="3" type="ORF">AAHA92_04104</name>
</gene>